<feature type="repeat" description="PPR" evidence="2">
    <location>
        <begin position="405"/>
        <end position="439"/>
    </location>
</feature>
<dbReference type="PANTHER" id="PTHR47926">
    <property type="entry name" value="PENTATRICOPEPTIDE REPEAT-CONTAINING PROTEIN"/>
    <property type="match status" value="1"/>
</dbReference>
<dbReference type="Pfam" id="PF20431">
    <property type="entry name" value="E_motif"/>
    <property type="match status" value="1"/>
</dbReference>
<dbReference type="SUPFAM" id="SSF48452">
    <property type="entry name" value="TPR-like"/>
    <property type="match status" value="1"/>
</dbReference>
<dbReference type="FunFam" id="1.25.40.10:FF:000242">
    <property type="entry name" value="Pentatricopeptide repeat-containing protein"/>
    <property type="match status" value="1"/>
</dbReference>
<feature type="region of interest" description="Disordered" evidence="3">
    <location>
        <begin position="698"/>
        <end position="722"/>
    </location>
</feature>
<evidence type="ECO:0000256" key="3">
    <source>
        <dbReference type="SAM" id="MobiDB-lite"/>
    </source>
</evidence>
<feature type="repeat" description="PPR" evidence="2">
    <location>
        <begin position="304"/>
        <end position="338"/>
    </location>
</feature>
<feature type="repeat" description="PPR" evidence="2">
    <location>
        <begin position="273"/>
        <end position="303"/>
    </location>
</feature>
<dbReference type="InterPro" id="IPR002885">
    <property type="entry name" value="PPR_rpt"/>
</dbReference>
<dbReference type="InterPro" id="IPR046848">
    <property type="entry name" value="E_motif"/>
</dbReference>
<dbReference type="FunFam" id="1.25.40.10:FF:000348">
    <property type="entry name" value="Pentatricopeptide repeat-containing protein chloroplastic"/>
    <property type="match status" value="1"/>
</dbReference>
<evidence type="ECO:0000256" key="2">
    <source>
        <dbReference type="PROSITE-ProRule" id="PRU00708"/>
    </source>
</evidence>
<evidence type="ECO:0000313" key="5">
    <source>
        <dbReference type="Proteomes" id="UP001154282"/>
    </source>
</evidence>
<evidence type="ECO:0008006" key="6">
    <source>
        <dbReference type="Google" id="ProtNLM"/>
    </source>
</evidence>
<dbReference type="Pfam" id="PF13041">
    <property type="entry name" value="PPR_2"/>
    <property type="match status" value="1"/>
</dbReference>
<name>A0AAV0J2T6_9ROSI</name>
<dbReference type="InterPro" id="IPR046960">
    <property type="entry name" value="PPR_At4g14850-like_plant"/>
</dbReference>
<keyword evidence="5" id="KW-1185">Reference proteome</keyword>
<dbReference type="GO" id="GO:0003723">
    <property type="term" value="F:RNA binding"/>
    <property type="evidence" value="ECO:0007669"/>
    <property type="project" value="InterPro"/>
</dbReference>
<keyword evidence="1" id="KW-0677">Repeat</keyword>
<dbReference type="PROSITE" id="PS51375">
    <property type="entry name" value="PPR"/>
    <property type="match status" value="5"/>
</dbReference>
<gene>
    <name evidence="4" type="ORF">LITE_LOCUS12327</name>
</gene>
<sequence length="722" mass="79494">MKLPRPTSHILKRTVEGQAPINSVKAQHAQLIKLRLQPDPHAMSDVIKWYALSPSHFDKARLAFSQIQFPTRPVFNHLIRGLALYQPMDAIEMFVNQMYRQGIVGDTLTMIFLFKSCGRIGDVLLGQLFHAHCLKLGCDSDLSVSNVLIHMYGSLGDCVPARKVFDGMGQRDLVSWNSLICAYAECKRFKEVLGIFYLMQGANLKADAVTMVKAILACLHLEDQHTADLMVKYIEDNKVEIDAYLGNALIGMYGQRGSVDLARGVFDRMQARNTVSWNAMIRAYVKSGNLVAARKIFEDTPRRDVISWTSMITGYCKANQFSDAVKTFQDMMGANIKPDEITVASVLSACAHLGSADVGQAIHDYVRQHGIKEDVFVSNALVDMYCKCGAVEKALDVFNGMKHKDGVSWTSIISGLAVNGLSDDAINIFSRMLREGIHPTHGTFIGILIACKHSGQVDKGLEYLETMEKVYGLKPEMKHYGCIVDLLSRSGNLERAYEFIKTMPIVPDVVIWRILLGACMLHSNLGLAEIVTKKLLELDPFNSGNYVFLSNAYASSDRWEDADQVRKLMGERTVGKPSGWSSIEGNDGDGSGHSHHTDTVDSSHCLWEVILELAIFHVTGSYQDGSINLASLGQPQHKAGPSSLVEIAVRLEESHNLLVLRIGRGNCNIGWRMDGSIFSCSDCSSTVTAHSVCSTDGIAVDEPPNGHHDTSSSGGFGGGRRK</sequence>
<reference evidence="4" key="1">
    <citation type="submission" date="2022-08" db="EMBL/GenBank/DDBJ databases">
        <authorList>
            <person name="Gutierrez-Valencia J."/>
        </authorList>
    </citation>
    <scope>NUCLEOTIDE SEQUENCE</scope>
</reference>
<protein>
    <recommendedName>
        <fullName evidence="6">Pentatricopeptide repeat-containing protein</fullName>
    </recommendedName>
</protein>
<dbReference type="Gene3D" id="1.25.40.10">
    <property type="entry name" value="Tetratricopeptide repeat domain"/>
    <property type="match status" value="5"/>
</dbReference>
<dbReference type="NCBIfam" id="TIGR00756">
    <property type="entry name" value="PPR"/>
    <property type="match status" value="6"/>
</dbReference>
<dbReference type="PANTHER" id="PTHR47926:SF440">
    <property type="entry name" value="REPEAT-CONTAINING PROTEIN, PUTATIVE-RELATED"/>
    <property type="match status" value="1"/>
</dbReference>
<feature type="repeat" description="PPR" evidence="2">
    <location>
        <begin position="172"/>
        <end position="206"/>
    </location>
</feature>
<organism evidence="4 5">
    <name type="scientific">Linum tenue</name>
    <dbReference type="NCBI Taxonomy" id="586396"/>
    <lineage>
        <taxon>Eukaryota</taxon>
        <taxon>Viridiplantae</taxon>
        <taxon>Streptophyta</taxon>
        <taxon>Embryophyta</taxon>
        <taxon>Tracheophyta</taxon>
        <taxon>Spermatophyta</taxon>
        <taxon>Magnoliopsida</taxon>
        <taxon>eudicotyledons</taxon>
        <taxon>Gunneridae</taxon>
        <taxon>Pentapetalae</taxon>
        <taxon>rosids</taxon>
        <taxon>fabids</taxon>
        <taxon>Malpighiales</taxon>
        <taxon>Linaceae</taxon>
        <taxon>Linum</taxon>
    </lineage>
</organism>
<evidence type="ECO:0000313" key="4">
    <source>
        <dbReference type="EMBL" id="CAI0404101.1"/>
    </source>
</evidence>
<dbReference type="Pfam" id="PF01535">
    <property type="entry name" value="PPR"/>
    <property type="match status" value="6"/>
</dbReference>
<dbReference type="InterPro" id="IPR011990">
    <property type="entry name" value="TPR-like_helical_dom_sf"/>
</dbReference>
<dbReference type="AlphaFoldDB" id="A0AAV0J2T6"/>
<dbReference type="GO" id="GO:0009451">
    <property type="term" value="P:RNA modification"/>
    <property type="evidence" value="ECO:0007669"/>
    <property type="project" value="InterPro"/>
</dbReference>
<accession>A0AAV0J2T6</accession>
<dbReference type="Proteomes" id="UP001154282">
    <property type="component" value="Unassembled WGS sequence"/>
</dbReference>
<dbReference type="FunFam" id="1.25.40.10:FF:000344">
    <property type="entry name" value="Pentatricopeptide repeat-containing protein"/>
    <property type="match status" value="1"/>
</dbReference>
<proteinExistence type="predicted"/>
<comment type="caution">
    <text evidence="4">The sequence shown here is derived from an EMBL/GenBank/DDBJ whole genome shotgun (WGS) entry which is preliminary data.</text>
</comment>
<evidence type="ECO:0000256" key="1">
    <source>
        <dbReference type="ARBA" id="ARBA00022737"/>
    </source>
</evidence>
<dbReference type="EMBL" id="CAMGYJ010000004">
    <property type="protein sequence ID" value="CAI0404101.1"/>
    <property type="molecule type" value="Genomic_DNA"/>
</dbReference>
<feature type="repeat" description="PPR" evidence="2">
    <location>
        <begin position="374"/>
        <end position="404"/>
    </location>
</feature>
<feature type="region of interest" description="Disordered" evidence="3">
    <location>
        <begin position="573"/>
        <end position="596"/>
    </location>
</feature>